<dbReference type="Pfam" id="PF01026">
    <property type="entry name" value="TatD_DNase"/>
    <property type="match status" value="1"/>
</dbReference>
<proteinExistence type="inferred from homology"/>
<feature type="binding site" evidence="4">
    <location>
        <position position="135"/>
    </location>
    <ligand>
        <name>a divalent metal cation</name>
        <dbReference type="ChEBI" id="CHEBI:60240"/>
        <label>2</label>
    </ligand>
</feature>
<dbReference type="GO" id="GO:0004536">
    <property type="term" value="F:DNA nuclease activity"/>
    <property type="evidence" value="ECO:0007669"/>
    <property type="project" value="InterPro"/>
</dbReference>
<dbReference type="AlphaFoldDB" id="A0A1K1UHC8"/>
<dbReference type="GO" id="GO:0016788">
    <property type="term" value="F:hydrolase activity, acting on ester bonds"/>
    <property type="evidence" value="ECO:0007669"/>
    <property type="project" value="InterPro"/>
</dbReference>
<sequence length="274" mass="30373">MWLVDSHCHLDMLKLSATRSGEATGLSGVLDTARQRGVGHFLCINVNPWQISHLRDISKPFDDVSLTLGLHPLHEPEQPVSTEQLIEWGAAADIVALGETGLDYYYGAEQQALQKDYFQRHLDAALVLNKPVVVHTRDAREDTLALLKPFCEKGGQGVIHCFTEDLDFARQVIGMGLYVSFSGIVTFHSADALREVAALVPLDRLLVETDSPYLAPVPHRGKQNEPGYVRDVAEFIAKLRGIDAEFLAQQTTENFFRLFPLALRQSAATSRPLA</sequence>
<feature type="binding site" evidence="4">
    <location>
        <position position="210"/>
    </location>
    <ligand>
        <name>a divalent metal cation</name>
        <dbReference type="ChEBI" id="CHEBI:60240"/>
        <label>1</label>
    </ligand>
</feature>
<dbReference type="PIRSF" id="PIRSF005902">
    <property type="entry name" value="DNase_TatD"/>
    <property type="match status" value="1"/>
</dbReference>
<feature type="binding site" evidence="4">
    <location>
        <position position="9"/>
    </location>
    <ligand>
        <name>a divalent metal cation</name>
        <dbReference type="ChEBI" id="CHEBI:60240"/>
        <label>1</label>
    </ligand>
</feature>
<organism evidence="5 6">
    <name type="scientific">Marinospirillum alkaliphilum DSM 21637</name>
    <dbReference type="NCBI Taxonomy" id="1122209"/>
    <lineage>
        <taxon>Bacteria</taxon>
        <taxon>Pseudomonadati</taxon>
        <taxon>Pseudomonadota</taxon>
        <taxon>Gammaproteobacteria</taxon>
        <taxon>Oceanospirillales</taxon>
        <taxon>Oceanospirillaceae</taxon>
        <taxon>Marinospirillum</taxon>
    </lineage>
</organism>
<evidence type="ECO:0000256" key="2">
    <source>
        <dbReference type="ARBA" id="ARBA00022723"/>
    </source>
</evidence>
<dbReference type="FunFam" id="3.20.20.140:FF:000005">
    <property type="entry name" value="TatD family hydrolase"/>
    <property type="match status" value="1"/>
</dbReference>
<dbReference type="OrthoDB" id="9810005at2"/>
<dbReference type="Proteomes" id="UP000182350">
    <property type="component" value="Unassembled WGS sequence"/>
</dbReference>
<feature type="binding site" evidence="4">
    <location>
        <position position="7"/>
    </location>
    <ligand>
        <name>a divalent metal cation</name>
        <dbReference type="ChEBI" id="CHEBI:60240"/>
        <label>1</label>
    </ligand>
</feature>
<evidence type="ECO:0000256" key="3">
    <source>
        <dbReference type="ARBA" id="ARBA00022801"/>
    </source>
</evidence>
<name>A0A1K1UHC8_9GAMM</name>
<keyword evidence="6" id="KW-1185">Reference proteome</keyword>
<dbReference type="InterPro" id="IPR015991">
    <property type="entry name" value="TatD/YcfH-like"/>
</dbReference>
<dbReference type="InterPro" id="IPR032466">
    <property type="entry name" value="Metal_Hydrolase"/>
</dbReference>
<dbReference type="STRING" id="1122209.SAMN02745752_00621"/>
<evidence type="ECO:0000256" key="4">
    <source>
        <dbReference type="PIRSR" id="PIRSR005902-1"/>
    </source>
</evidence>
<dbReference type="InterPro" id="IPR001130">
    <property type="entry name" value="TatD-like"/>
</dbReference>
<dbReference type="NCBIfam" id="TIGR00010">
    <property type="entry name" value="YchF/TatD family DNA exonuclease"/>
    <property type="match status" value="1"/>
</dbReference>
<evidence type="ECO:0000313" key="5">
    <source>
        <dbReference type="EMBL" id="SFX12238.1"/>
    </source>
</evidence>
<feature type="binding site" evidence="4">
    <location>
        <position position="99"/>
    </location>
    <ligand>
        <name>a divalent metal cation</name>
        <dbReference type="ChEBI" id="CHEBI:60240"/>
        <label>1</label>
    </ligand>
</feature>
<comment type="similarity">
    <text evidence="1">Belongs to the metallo-dependent hydrolases superfamily. TatD-type hydrolase family.</text>
</comment>
<dbReference type="Gene3D" id="3.20.20.140">
    <property type="entry name" value="Metal-dependent hydrolases"/>
    <property type="match status" value="1"/>
</dbReference>
<dbReference type="SUPFAM" id="SSF51556">
    <property type="entry name" value="Metallo-dependent hydrolases"/>
    <property type="match status" value="1"/>
</dbReference>
<dbReference type="EMBL" id="FPJW01000001">
    <property type="protein sequence ID" value="SFX12238.1"/>
    <property type="molecule type" value="Genomic_DNA"/>
</dbReference>
<dbReference type="PROSITE" id="PS01137">
    <property type="entry name" value="TATD_1"/>
    <property type="match status" value="1"/>
</dbReference>
<dbReference type="PANTHER" id="PTHR46124:SF2">
    <property type="entry name" value="D-AMINOACYL-TRNA DEACYLASE"/>
    <property type="match status" value="1"/>
</dbReference>
<dbReference type="RefSeq" id="WP_072324818.1">
    <property type="nucleotide sequence ID" value="NZ_FPJW01000001.1"/>
</dbReference>
<reference evidence="5 6" key="1">
    <citation type="submission" date="2016-11" db="EMBL/GenBank/DDBJ databases">
        <authorList>
            <person name="Jaros S."/>
            <person name="Januszkiewicz K."/>
            <person name="Wedrychowicz H."/>
        </authorList>
    </citation>
    <scope>NUCLEOTIDE SEQUENCE [LARGE SCALE GENOMIC DNA]</scope>
    <source>
        <strain evidence="5 6">DSM 21637</strain>
    </source>
</reference>
<keyword evidence="3" id="KW-0378">Hydrolase</keyword>
<feature type="binding site" evidence="4">
    <location>
        <position position="160"/>
    </location>
    <ligand>
        <name>a divalent metal cation</name>
        <dbReference type="ChEBI" id="CHEBI:60240"/>
        <label>2</label>
    </ligand>
</feature>
<gene>
    <name evidence="5" type="ORF">SAMN02745752_00621</name>
</gene>
<keyword evidence="2 4" id="KW-0479">Metal-binding</keyword>
<accession>A0A1K1UHC8</accession>
<protein>
    <submittedName>
        <fullName evidence="5">TatD DNase family protein</fullName>
    </submittedName>
</protein>
<dbReference type="InterPro" id="IPR018228">
    <property type="entry name" value="DNase_TatD-rel_CS"/>
</dbReference>
<dbReference type="GO" id="GO:0005829">
    <property type="term" value="C:cytosol"/>
    <property type="evidence" value="ECO:0007669"/>
    <property type="project" value="TreeGrafter"/>
</dbReference>
<dbReference type="GO" id="GO:0046872">
    <property type="term" value="F:metal ion binding"/>
    <property type="evidence" value="ECO:0007669"/>
    <property type="project" value="UniProtKB-KW"/>
</dbReference>
<dbReference type="PANTHER" id="PTHR46124">
    <property type="entry name" value="D-AMINOACYL-TRNA DEACYLASE"/>
    <property type="match status" value="1"/>
</dbReference>
<dbReference type="CDD" id="cd01310">
    <property type="entry name" value="TatD_DNAse"/>
    <property type="match status" value="1"/>
</dbReference>
<evidence type="ECO:0000313" key="6">
    <source>
        <dbReference type="Proteomes" id="UP000182350"/>
    </source>
</evidence>
<dbReference type="PROSITE" id="PS01091">
    <property type="entry name" value="TATD_3"/>
    <property type="match status" value="1"/>
</dbReference>
<evidence type="ECO:0000256" key="1">
    <source>
        <dbReference type="ARBA" id="ARBA00009275"/>
    </source>
</evidence>
<dbReference type="PROSITE" id="PS01090">
    <property type="entry name" value="TATD_2"/>
    <property type="match status" value="1"/>
</dbReference>